<reference evidence="1 2" key="1">
    <citation type="submission" date="2020-06" db="EMBL/GenBank/DDBJ databases">
        <title>Transcriptomic and genomic resources for Thalictrum thalictroides and T. hernandezii: Facilitating candidate gene discovery in an emerging model plant lineage.</title>
        <authorList>
            <person name="Arias T."/>
            <person name="Riano-Pachon D.M."/>
            <person name="Di Stilio V.S."/>
        </authorList>
    </citation>
    <scope>NUCLEOTIDE SEQUENCE [LARGE SCALE GENOMIC DNA]</scope>
    <source>
        <strain evidence="2">cv. WT478/WT964</strain>
        <tissue evidence="1">Leaves</tissue>
    </source>
</reference>
<evidence type="ECO:0000313" key="1">
    <source>
        <dbReference type="EMBL" id="KAF5194993.1"/>
    </source>
</evidence>
<dbReference type="Proteomes" id="UP000554482">
    <property type="component" value="Unassembled WGS sequence"/>
</dbReference>
<name>A0A7J6WDE0_THATH</name>
<gene>
    <name evidence="1" type="ORF">FRX31_015420</name>
</gene>
<protein>
    <submittedName>
        <fullName evidence="1">Uncharacterized protein</fullName>
    </submittedName>
</protein>
<accession>A0A7J6WDE0</accession>
<evidence type="ECO:0000313" key="2">
    <source>
        <dbReference type="Proteomes" id="UP000554482"/>
    </source>
</evidence>
<comment type="caution">
    <text evidence="1">The sequence shown here is derived from an EMBL/GenBank/DDBJ whole genome shotgun (WGS) entry which is preliminary data.</text>
</comment>
<proteinExistence type="predicted"/>
<keyword evidence="2" id="KW-1185">Reference proteome</keyword>
<dbReference type="AlphaFoldDB" id="A0A7J6WDE0"/>
<organism evidence="1 2">
    <name type="scientific">Thalictrum thalictroides</name>
    <name type="common">Rue-anemone</name>
    <name type="synonym">Anemone thalictroides</name>
    <dbReference type="NCBI Taxonomy" id="46969"/>
    <lineage>
        <taxon>Eukaryota</taxon>
        <taxon>Viridiplantae</taxon>
        <taxon>Streptophyta</taxon>
        <taxon>Embryophyta</taxon>
        <taxon>Tracheophyta</taxon>
        <taxon>Spermatophyta</taxon>
        <taxon>Magnoliopsida</taxon>
        <taxon>Ranunculales</taxon>
        <taxon>Ranunculaceae</taxon>
        <taxon>Thalictroideae</taxon>
        <taxon>Thalictrum</taxon>
    </lineage>
</organism>
<sequence>MAVQSLQYTVVHRVLDLDTFREIYVRFMVFLFMLLDAELRMMGMGGIGNIFMYRMNEESEPLAAHRAITTN</sequence>
<dbReference type="EMBL" id="JABWDY010017965">
    <property type="protein sequence ID" value="KAF5194993.1"/>
    <property type="molecule type" value="Genomic_DNA"/>
</dbReference>